<evidence type="ECO:0000313" key="3">
    <source>
        <dbReference type="EMBL" id="PIS22634.1"/>
    </source>
</evidence>
<comment type="caution">
    <text evidence="3">The sequence shown here is derived from an EMBL/GenBank/DDBJ whole genome shotgun (WGS) entry which is preliminary data.</text>
</comment>
<feature type="transmembrane region" description="Helical" evidence="1">
    <location>
        <begin position="7"/>
        <end position="28"/>
    </location>
</feature>
<dbReference type="Pfam" id="PF18914">
    <property type="entry name" value="DUF5666"/>
    <property type="match status" value="1"/>
</dbReference>
<organism evidence="3 4">
    <name type="scientific">candidate division WWE3 bacterium CG08_land_8_20_14_0_20_41_10</name>
    <dbReference type="NCBI Taxonomy" id="1975085"/>
    <lineage>
        <taxon>Bacteria</taxon>
        <taxon>Katanobacteria</taxon>
    </lineage>
</organism>
<keyword evidence="1" id="KW-0472">Membrane</keyword>
<reference evidence="4" key="1">
    <citation type="submission" date="2017-09" db="EMBL/GenBank/DDBJ databases">
        <title>Depth-based differentiation of microbial function through sediment-hosted aquifers and enrichment of novel symbionts in the deep terrestrial subsurface.</title>
        <authorList>
            <person name="Probst A.J."/>
            <person name="Ladd B."/>
            <person name="Jarett J.K."/>
            <person name="Geller-Mcgrath D.E."/>
            <person name="Sieber C.M.K."/>
            <person name="Emerson J.B."/>
            <person name="Anantharaman K."/>
            <person name="Thomas B.C."/>
            <person name="Malmstrom R."/>
            <person name="Stieglmeier M."/>
            <person name="Klingl A."/>
            <person name="Woyke T."/>
            <person name="Ryan C.M."/>
            <person name="Banfield J.F."/>
        </authorList>
    </citation>
    <scope>NUCLEOTIDE SEQUENCE [LARGE SCALE GENOMIC DNA]</scope>
</reference>
<protein>
    <recommendedName>
        <fullName evidence="2">DUF5666 domain-containing protein</fullName>
    </recommendedName>
</protein>
<keyword evidence="1" id="KW-1133">Transmembrane helix</keyword>
<evidence type="ECO:0000259" key="2">
    <source>
        <dbReference type="Pfam" id="PF18914"/>
    </source>
</evidence>
<dbReference type="EMBL" id="PEYU01000014">
    <property type="protein sequence ID" value="PIS22634.1"/>
    <property type="molecule type" value="Genomic_DNA"/>
</dbReference>
<evidence type="ECO:0000313" key="4">
    <source>
        <dbReference type="Proteomes" id="UP000231252"/>
    </source>
</evidence>
<name>A0A2H0XCH7_UNCKA</name>
<sequence length="144" mass="14651">MTGSKNILIAGLGAILIGGAGFFGGMPYQKNVTPANFNRQIGNRDGVASGANGAGGQRVGGGMGFRPVVGSIISRDDKSITVKLPDGSSKIVMLSATTQTNKADKVDATSLTVGATVRVFGTTNADGSVIAQDIQLNPEQVQNQ</sequence>
<proteinExistence type="predicted"/>
<feature type="domain" description="DUF5666" evidence="2">
    <location>
        <begin position="70"/>
        <end position="134"/>
    </location>
</feature>
<dbReference type="Proteomes" id="UP000231252">
    <property type="component" value="Unassembled WGS sequence"/>
</dbReference>
<dbReference type="InterPro" id="IPR043724">
    <property type="entry name" value="DUF5666"/>
</dbReference>
<dbReference type="AlphaFoldDB" id="A0A2H0XCH7"/>
<accession>A0A2H0XCH7</accession>
<gene>
    <name evidence="3" type="ORF">COT50_00765</name>
</gene>
<evidence type="ECO:0000256" key="1">
    <source>
        <dbReference type="SAM" id="Phobius"/>
    </source>
</evidence>
<keyword evidence="1" id="KW-0812">Transmembrane</keyword>